<organism evidence="13 14">
    <name type="scientific">Candidatus Wolfebacteria bacterium GW2011_GWA2_47_9b</name>
    <dbReference type="NCBI Taxonomy" id="1619005"/>
    <lineage>
        <taxon>Bacteria</taxon>
        <taxon>Candidatus Wolfeibacteriota</taxon>
    </lineage>
</organism>
<comment type="caution">
    <text evidence="13">The sequence shown here is derived from an EMBL/GenBank/DDBJ whole genome shotgun (WGS) entry which is preliminary data.</text>
</comment>
<reference evidence="13 14" key="1">
    <citation type="journal article" date="2015" name="Nature">
        <title>rRNA introns, odd ribosomes, and small enigmatic genomes across a large radiation of phyla.</title>
        <authorList>
            <person name="Brown C.T."/>
            <person name="Hug L.A."/>
            <person name="Thomas B.C."/>
            <person name="Sharon I."/>
            <person name="Castelle C.J."/>
            <person name="Singh A."/>
            <person name="Wilkins M.J."/>
            <person name="Williams K.H."/>
            <person name="Banfield J.F."/>
        </authorList>
    </citation>
    <scope>NUCLEOTIDE SEQUENCE [LARGE SCALE GENOMIC DNA]</scope>
</reference>
<evidence type="ECO:0000259" key="12">
    <source>
        <dbReference type="SMART" id="SM00228"/>
    </source>
</evidence>
<evidence type="ECO:0000256" key="1">
    <source>
        <dbReference type="ARBA" id="ARBA00001947"/>
    </source>
</evidence>
<gene>
    <name evidence="13" type="ORF">UY19_C0029G0002</name>
</gene>
<evidence type="ECO:0000256" key="8">
    <source>
        <dbReference type="ARBA" id="ARBA00022989"/>
    </source>
</evidence>
<dbReference type="Proteomes" id="UP000033882">
    <property type="component" value="Unassembled WGS sequence"/>
</dbReference>
<keyword evidence="4 13" id="KW-0645">Protease</keyword>
<feature type="transmembrane region" description="Helical" evidence="11">
    <location>
        <begin position="319"/>
        <end position="336"/>
    </location>
</feature>
<feature type="transmembrane region" description="Helical" evidence="11">
    <location>
        <begin position="214"/>
        <end position="234"/>
    </location>
</feature>
<evidence type="ECO:0000313" key="14">
    <source>
        <dbReference type="Proteomes" id="UP000033882"/>
    </source>
</evidence>
<dbReference type="CDD" id="cd06163">
    <property type="entry name" value="S2P-M50_PDZ_RseP-like"/>
    <property type="match status" value="1"/>
</dbReference>
<dbReference type="PANTHER" id="PTHR42837">
    <property type="entry name" value="REGULATOR OF SIGMA-E PROTEASE RSEP"/>
    <property type="match status" value="1"/>
</dbReference>
<sequence>MVILAVFVGIALLILIHEFGHFVVAKLSGILVEEFGFGFPPRIFAKKIGETVYSINLLPFGGFVKMFGEDAPPASSGQGVNLGRSFSAQPAWRRAAIIAAGVIMNFVLGWFLLSGIFMVGTPQVVMISEVFPGSPAAQAGILPQDQVKDFKTAREVVDFISGNRGREITLTLQRGAEELKITATPRLEGEAALGVGIVDAGVPRHSFFRAFFEGFKSAVLVVVGILVAFLNLFWGLLTQGRIVMDVVGPIGLFGIATEVGALGFLYLAQLIALISLNLAVLNVMPFPALDGGRLLFIAIEKIKGKPLSQNFERAANTAGFILLLMLMLAVTARDIVRLF</sequence>
<evidence type="ECO:0000256" key="7">
    <source>
        <dbReference type="ARBA" id="ARBA00022833"/>
    </source>
</evidence>
<keyword evidence="9 13" id="KW-0482">Metalloprotease</keyword>
<feature type="transmembrane region" description="Helical" evidence="11">
    <location>
        <begin position="246"/>
        <end position="267"/>
    </location>
</feature>
<keyword evidence="10 11" id="KW-0472">Membrane</keyword>
<feature type="domain" description="PDZ" evidence="12">
    <location>
        <begin position="112"/>
        <end position="176"/>
    </location>
</feature>
<comment type="similarity">
    <text evidence="3">Belongs to the peptidase M50B family.</text>
</comment>
<evidence type="ECO:0000256" key="2">
    <source>
        <dbReference type="ARBA" id="ARBA00004141"/>
    </source>
</evidence>
<keyword evidence="6" id="KW-0378">Hydrolase</keyword>
<dbReference type="SMART" id="SM00228">
    <property type="entry name" value="PDZ"/>
    <property type="match status" value="1"/>
</dbReference>
<protein>
    <submittedName>
        <fullName evidence="13">Membrane-associated zinc metalloprotease</fullName>
    </submittedName>
</protein>
<evidence type="ECO:0000256" key="6">
    <source>
        <dbReference type="ARBA" id="ARBA00022801"/>
    </source>
</evidence>
<dbReference type="EMBL" id="LCPB01000029">
    <property type="protein sequence ID" value="KKU88451.1"/>
    <property type="molecule type" value="Genomic_DNA"/>
</dbReference>
<dbReference type="Pfam" id="PF02163">
    <property type="entry name" value="Peptidase_M50"/>
    <property type="match status" value="1"/>
</dbReference>
<dbReference type="GO" id="GO:0006508">
    <property type="term" value="P:proteolysis"/>
    <property type="evidence" value="ECO:0007669"/>
    <property type="project" value="UniProtKB-KW"/>
</dbReference>
<evidence type="ECO:0000256" key="4">
    <source>
        <dbReference type="ARBA" id="ARBA00022670"/>
    </source>
</evidence>
<dbReference type="AlphaFoldDB" id="A0A0G1U301"/>
<proteinExistence type="inferred from homology"/>
<dbReference type="GO" id="GO:0004222">
    <property type="term" value="F:metalloendopeptidase activity"/>
    <property type="evidence" value="ECO:0007669"/>
    <property type="project" value="InterPro"/>
</dbReference>
<feature type="transmembrane region" description="Helical" evidence="11">
    <location>
        <begin position="95"/>
        <end position="119"/>
    </location>
</feature>
<dbReference type="Gene3D" id="2.30.42.10">
    <property type="match status" value="1"/>
</dbReference>
<comment type="cofactor">
    <cofactor evidence="1">
        <name>Zn(2+)</name>
        <dbReference type="ChEBI" id="CHEBI:29105"/>
    </cofactor>
</comment>
<name>A0A0G1U301_9BACT</name>
<evidence type="ECO:0000256" key="9">
    <source>
        <dbReference type="ARBA" id="ARBA00023049"/>
    </source>
</evidence>
<evidence type="ECO:0000256" key="3">
    <source>
        <dbReference type="ARBA" id="ARBA00007931"/>
    </source>
</evidence>
<keyword evidence="5 11" id="KW-0812">Transmembrane</keyword>
<dbReference type="SUPFAM" id="SSF50156">
    <property type="entry name" value="PDZ domain-like"/>
    <property type="match status" value="1"/>
</dbReference>
<keyword evidence="8 11" id="KW-1133">Transmembrane helix</keyword>
<dbReference type="InterPro" id="IPR008915">
    <property type="entry name" value="Peptidase_M50"/>
</dbReference>
<dbReference type="PANTHER" id="PTHR42837:SF2">
    <property type="entry name" value="MEMBRANE METALLOPROTEASE ARASP2, CHLOROPLASTIC-RELATED"/>
    <property type="match status" value="1"/>
</dbReference>
<dbReference type="InterPro" id="IPR036034">
    <property type="entry name" value="PDZ_sf"/>
</dbReference>
<keyword evidence="7" id="KW-0862">Zinc</keyword>
<dbReference type="InterPro" id="IPR004387">
    <property type="entry name" value="Pept_M50_Zn"/>
</dbReference>
<accession>A0A0G1U301</accession>
<comment type="subcellular location">
    <subcellularLocation>
        <location evidence="2">Membrane</location>
        <topology evidence="2">Multi-pass membrane protein</topology>
    </subcellularLocation>
</comment>
<evidence type="ECO:0000313" key="13">
    <source>
        <dbReference type="EMBL" id="KKU88451.1"/>
    </source>
</evidence>
<evidence type="ECO:0000256" key="10">
    <source>
        <dbReference type="ARBA" id="ARBA00023136"/>
    </source>
</evidence>
<dbReference type="GO" id="GO:0016020">
    <property type="term" value="C:membrane"/>
    <property type="evidence" value="ECO:0007669"/>
    <property type="project" value="UniProtKB-SubCell"/>
</dbReference>
<evidence type="ECO:0000256" key="5">
    <source>
        <dbReference type="ARBA" id="ARBA00022692"/>
    </source>
</evidence>
<dbReference type="InterPro" id="IPR001478">
    <property type="entry name" value="PDZ"/>
</dbReference>
<evidence type="ECO:0000256" key="11">
    <source>
        <dbReference type="SAM" id="Phobius"/>
    </source>
</evidence>